<dbReference type="EMBL" id="JBIMPR010000001">
    <property type="protein sequence ID" value="MFH5772698.1"/>
    <property type="molecule type" value="Genomic_DNA"/>
</dbReference>
<organism evidence="1 2">
    <name type="scientific">Paracoccus broussonetiae subsp. drimophilus</name>
    <dbReference type="NCBI Taxonomy" id="3373869"/>
    <lineage>
        <taxon>Bacteria</taxon>
        <taxon>Pseudomonadati</taxon>
        <taxon>Pseudomonadota</taxon>
        <taxon>Alphaproteobacteria</taxon>
        <taxon>Rhodobacterales</taxon>
        <taxon>Paracoccaceae</taxon>
        <taxon>Paracoccus</taxon>
        <taxon>Paracoccus broussonetiae</taxon>
    </lineage>
</organism>
<keyword evidence="2" id="KW-1185">Reference proteome</keyword>
<dbReference type="RefSeq" id="WP_395131049.1">
    <property type="nucleotide sequence ID" value="NZ_JBIMPR010000001.1"/>
</dbReference>
<evidence type="ECO:0008006" key="3">
    <source>
        <dbReference type="Google" id="ProtNLM"/>
    </source>
</evidence>
<dbReference type="Proteomes" id="UP001609376">
    <property type="component" value="Unassembled WGS sequence"/>
</dbReference>
<accession>A0ABW7LEC0</accession>
<comment type="caution">
    <text evidence="1">The sequence shown here is derived from an EMBL/GenBank/DDBJ whole genome shotgun (WGS) entry which is preliminary data.</text>
</comment>
<evidence type="ECO:0000313" key="1">
    <source>
        <dbReference type="EMBL" id="MFH5772698.1"/>
    </source>
</evidence>
<dbReference type="Gene3D" id="1.10.260.40">
    <property type="entry name" value="lambda repressor-like DNA-binding domains"/>
    <property type="match status" value="1"/>
</dbReference>
<reference evidence="1 2" key="1">
    <citation type="submission" date="2024-10" db="EMBL/GenBank/DDBJ databases">
        <title>Paracoccus drimophilus sp. nov., a novel bacterium from corn roots in Hunan.</title>
        <authorList>
            <person name="Li X."/>
        </authorList>
    </citation>
    <scope>NUCLEOTIDE SEQUENCE [LARGE SCALE GENOMIC DNA]</scope>
    <source>
        <strain evidence="1 2">NGMCC 1.201697</strain>
    </source>
</reference>
<evidence type="ECO:0000313" key="2">
    <source>
        <dbReference type="Proteomes" id="UP001609376"/>
    </source>
</evidence>
<name>A0ABW7LEC0_9RHOB</name>
<sequence length="69" mass="7421">MHAQDFLTWMARCDLKTARQVEAALGLGRNAAARYVAAAKAGQDVDLPRYMGLAMAAVAQGLKPWDEAS</sequence>
<dbReference type="InterPro" id="IPR010982">
    <property type="entry name" value="Lambda_DNA-bd_dom_sf"/>
</dbReference>
<proteinExistence type="predicted"/>
<protein>
    <recommendedName>
        <fullName evidence="3">Transcriptional regulator</fullName>
    </recommendedName>
</protein>
<gene>
    <name evidence="1" type="ORF">ACHFJ0_00525</name>
</gene>